<dbReference type="EMBL" id="BAAFRS010000085">
    <property type="protein sequence ID" value="GAB1221838.1"/>
    <property type="molecule type" value="Genomic_DNA"/>
</dbReference>
<dbReference type="Proteomes" id="UP001628156">
    <property type="component" value="Unassembled WGS sequence"/>
</dbReference>
<keyword evidence="2" id="KW-1185">Reference proteome</keyword>
<evidence type="ECO:0008006" key="3">
    <source>
        <dbReference type="Google" id="ProtNLM"/>
    </source>
</evidence>
<evidence type="ECO:0000313" key="2">
    <source>
        <dbReference type="Proteomes" id="UP001628156"/>
    </source>
</evidence>
<proteinExistence type="predicted"/>
<accession>A0ABQ0DGG7</accession>
<gene>
    <name evidence="1" type="ORF">ENUP19_0085G0057</name>
</gene>
<evidence type="ECO:0000313" key="1">
    <source>
        <dbReference type="EMBL" id="GAB1221838.1"/>
    </source>
</evidence>
<protein>
    <recommendedName>
        <fullName evidence="3">RNA-directed RNA polymerase</fullName>
    </recommendedName>
</protein>
<organism evidence="1 2">
    <name type="scientific">Entamoeba nuttalli</name>
    <dbReference type="NCBI Taxonomy" id="412467"/>
    <lineage>
        <taxon>Eukaryota</taxon>
        <taxon>Amoebozoa</taxon>
        <taxon>Evosea</taxon>
        <taxon>Archamoebae</taxon>
        <taxon>Mastigamoebida</taxon>
        <taxon>Entamoebidae</taxon>
        <taxon>Entamoeba</taxon>
    </lineage>
</organism>
<name>A0ABQ0DGG7_9EUKA</name>
<comment type="caution">
    <text evidence="1">The sequence shown here is derived from an EMBL/GenBank/DDBJ whole genome shotgun (WGS) entry which is preliminary data.</text>
</comment>
<sequence>MSTNEGSENTTFTDNFMIFVKNCVKENNQLRANDCINQVFNSISFRKRPFTQKEMKYLKKYYTLLTIPNQICLKTILNRVNVNDISIEFEEELQKTCTVITDPSTRTEVSEVDLGNSNENIPKRNNIVPVTNLQKNEPKYSFARYWILDSIRAQHFMKTIQELPKKIFDEVEEINEINVFEKEFVMEKCEFKQRNDINENLYIPMFINVPKKLTPTQEFRIEKDHQPIIFKFFFKDDVKLGNVIIVCRPTEDQMNNGCIVFGQYKFNYIGTIGRNEPFGVFVDFTHSRNSLEFLSHFPGVEDKVSPINCIHYFSIFQKATPIEITDGTYYPDVTIMEIIPDQLTYTGIISYDLATFYWSKISREKKSVYSVPTLLRLLYKGYLGDFIVSQTIENTVYVHRQMLSPIGDVGQIILFDRSNAVPYGMISHNVVAMLLHYGVKPDLLFSKVEKHVSEKKITSVMTRDNSQYLYSIIDQQEPFSKALKEHINISQLLLQRHIPLYPSYRLVGVLDPYGILESGEIAIGLVKNILISFGKTALVANNNDIHPLSLKRFIINNSKYPINDFTGCIIFSSKDPYYYVNTEFDSINFTYRRSDFIVFQEKERKEDRQDELMKLDIENVIDMMEVKQPFFNLIGRIINQTSFQQEKFIHSHLLNSLINNDLESFQSFADTFIKLKHTDKIMEVRECLFRIRKIPYSINFFGVPLDAITSHQRFNDLLNTFIEQEAKKIETLYKSSSRKEYANKQLLNDANECNEDLIQQARKQWFYYSTKLNKILKNNPNWLIEFLIGSSLRKGSQERAIEKLKNKYKLFNCEEKTRRLVALARYKVVYTEQIDNETILLSPSFAFILSQELFLTKEETFALQSNNAIIHLE</sequence>
<reference evidence="1 2" key="1">
    <citation type="journal article" date="2019" name="PLoS Negl. Trop. Dis.">
        <title>Whole genome sequencing of Entamoeba nuttalli reveals mammalian host-related molecular signatures and a novel octapeptide-repeat surface protein.</title>
        <authorList>
            <person name="Tanaka M."/>
            <person name="Makiuchi T."/>
            <person name="Komiyama T."/>
            <person name="Shiina T."/>
            <person name="Osaki K."/>
            <person name="Tachibana H."/>
        </authorList>
    </citation>
    <scope>NUCLEOTIDE SEQUENCE [LARGE SCALE GENOMIC DNA]</scope>
    <source>
        <strain evidence="1 2">P19-061405</strain>
    </source>
</reference>